<comment type="caution">
    <text evidence="1">The sequence shown here is derived from an EMBL/GenBank/DDBJ whole genome shotgun (WGS) entry which is preliminary data.</text>
</comment>
<evidence type="ECO:0000313" key="1">
    <source>
        <dbReference type="EMBL" id="GIY98451.1"/>
    </source>
</evidence>
<dbReference type="EMBL" id="BPLR01000929">
    <property type="protein sequence ID" value="GIY98451.1"/>
    <property type="molecule type" value="Genomic_DNA"/>
</dbReference>
<dbReference type="AlphaFoldDB" id="A0AAV4XTG7"/>
<name>A0AAV4XTG7_CAEEX</name>
<gene>
    <name evidence="1" type="ORF">CEXT_385981</name>
</gene>
<keyword evidence="2" id="KW-1185">Reference proteome</keyword>
<sequence length="77" mass="8551">MYELELKVKSNLLGLDYARVISKPINLKLQGEGLEERKIVCGPKSHQLPHSILKEKPSTRITPVNASWLGCVLAQAV</sequence>
<accession>A0AAV4XTG7</accession>
<proteinExistence type="predicted"/>
<dbReference type="Proteomes" id="UP001054945">
    <property type="component" value="Unassembled WGS sequence"/>
</dbReference>
<organism evidence="1 2">
    <name type="scientific">Caerostris extrusa</name>
    <name type="common">Bark spider</name>
    <name type="synonym">Caerostris bankana</name>
    <dbReference type="NCBI Taxonomy" id="172846"/>
    <lineage>
        <taxon>Eukaryota</taxon>
        <taxon>Metazoa</taxon>
        <taxon>Ecdysozoa</taxon>
        <taxon>Arthropoda</taxon>
        <taxon>Chelicerata</taxon>
        <taxon>Arachnida</taxon>
        <taxon>Araneae</taxon>
        <taxon>Araneomorphae</taxon>
        <taxon>Entelegynae</taxon>
        <taxon>Araneoidea</taxon>
        <taxon>Araneidae</taxon>
        <taxon>Caerostris</taxon>
    </lineage>
</organism>
<reference evidence="1 2" key="1">
    <citation type="submission" date="2021-06" db="EMBL/GenBank/DDBJ databases">
        <title>Caerostris extrusa draft genome.</title>
        <authorList>
            <person name="Kono N."/>
            <person name="Arakawa K."/>
        </authorList>
    </citation>
    <scope>NUCLEOTIDE SEQUENCE [LARGE SCALE GENOMIC DNA]</scope>
</reference>
<evidence type="ECO:0000313" key="2">
    <source>
        <dbReference type="Proteomes" id="UP001054945"/>
    </source>
</evidence>
<protein>
    <submittedName>
        <fullName evidence="1">Uncharacterized protein</fullName>
    </submittedName>
</protein>